<comment type="caution">
    <text evidence="3">The sequence shown here is derived from an EMBL/GenBank/DDBJ whole genome shotgun (WGS) entry which is preliminary data.</text>
</comment>
<dbReference type="CDD" id="cd06170">
    <property type="entry name" value="LuxR_C_like"/>
    <property type="match status" value="1"/>
</dbReference>
<evidence type="ECO:0000313" key="3">
    <source>
        <dbReference type="EMBL" id="MBV0933164.1"/>
    </source>
</evidence>
<evidence type="ECO:0000313" key="4">
    <source>
        <dbReference type="Proteomes" id="UP000755551"/>
    </source>
</evidence>
<dbReference type="PROSITE" id="PS50043">
    <property type="entry name" value="HTH_LUXR_2"/>
    <property type="match status" value="1"/>
</dbReference>
<dbReference type="EMBL" id="JAHQZT010000007">
    <property type="protein sequence ID" value="MBV0933164.1"/>
    <property type="molecule type" value="Genomic_DNA"/>
</dbReference>
<evidence type="ECO:0000256" key="1">
    <source>
        <dbReference type="ARBA" id="ARBA00023125"/>
    </source>
</evidence>
<dbReference type="Proteomes" id="UP000755551">
    <property type="component" value="Unassembled WGS sequence"/>
</dbReference>
<dbReference type="InterPro" id="IPR039420">
    <property type="entry name" value="WalR-like"/>
</dbReference>
<dbReference type="Pfam" id="PF00196">
    <property type="entry name" value="GerE"/>
    <property type="match status" value="1"/>
</dbReference>
<dbReference type="PANTHER" id="PTHR43214">
    <property type="entry name" value="TWO-COMPONENT RESPONSE REGULATOR"/>
    <property type="match status" value="1"/>
</dbReference>
<dbReference type="PROSITE" id="PS00622">
    <property type="entry name" value="HTH_LUXR_1"/>
    <property type="match status" value="1"/>
</dbReference>
<gene>
    <name evidence="3" type="ORF">KTN04_07425</name>
</gene>
<dbReference type="InterPro" id="IPR000792">
    <property type="entry name" value="Tscrpt_reg_LuxR_C"/>
</dbReference>
<organism evidence="3 4">
    <name type="scientific">Marinobacterium weihaiense</name>
    <dbReference type="NCBI Taxonomy" id="2851016"/>
    <lineage>
        <taxon>Bacteria</taxon>
        <taxon>Pseudomonadati</taxon>
        <taxon>Pseudomonadota</taxon>
        <taxon>Gammaproteobacteria</taxon>
        <taxon>Oceanospirillales</taxon>
        <taxon>Oceanospirillaceae</taxon>
        <taxon>Marinobacterium</taxon>
    </lineage>
</organism>
<reference evidence="3 4" key="1">
    <citation type="submission" date="2021-06" db="EMBL/GenBank/DDBJ databases">
        <title>Bacterium isolated from marine sediment.</title>
        <authorList>
            <person name="Zhu K.-L."/>
            <person name="Du Z.-J."/>
            <person name="Liang Q.-Y."/>
        </authorList>
    </citation>
    <scope>NUCLEOTIDE SEQUENCE [LARGE SCALE GENOMIC DNA]</scope>
    <source>
        <strain evidence="3 4">A346</strain>
    </source>
</reference>
<evidence type="ECO:0000259" key="2">
    <source>
        <dbReference type="PROSITE" id="PS50043"/>
    </source>
</evidence>
<sequence length="198" mass="22126">MQRWQQALHSDAHCCTRLEDALRGGEPTLLLVHWSGLDAHWQRTLLARPWPGALVALVDRPSPEEGEWLLRHGVSGYANTYIQPELLPELVASVMRGDVWAGPEVMQGLLKRLLDRQEPVLRPADDWHLSGREQEVLALLAQGLSNKLIARQLEITERTVKAHVSAILEKSGVHDRIELILKLSGQTLSDSRNAGAKI</sequence>
<dbReference type="SMART" id="SM00421">
    <property type="entry name" value="HTH_LUXR"/>
    <property type="match status" value="1"/>
</dbReference>
<protein>
    <submittedName>
        <fullName evidence="3">Response regulator transcription factor</fullName>
    </submittedName>
</protein>
<accession>A0ABS6MA53</accession>
<keyword evidence="1" id="KW-0238">DNA-binding</keyword>
<name>A0ABS6MA53_9GAMM</name>
<proteinExistence type="predicted"/>
<feature type="domain" description="HTH luxR-type" evidence="2">
    <location>
        <begin position="122"/>
        <end position="187"/>
    </location>
</feature>
<keyword evidence="4" id="KW-1185">Reference proteome</keyword>